<proteinExistence type="predicted"/>
<dbReference type="RefSeq" id="WP_224788339.1">
    <property type="nucleotide sequence ID" value="NZ_CABVLR010000005.1"/>
</dbReference>
<organism evidence="1 2">
    <name type="scientific">Citrobacter amalonaticus</name>
    <dbReference type="NCBI Taxonomy" id="35703"/>
    <lineage>
        <taxon>Bacteria</taxon>
        <taxon>Pseudomonadati</taxon>
        <taxon>Pseudomonadota</taxon>
        <taxon>Gammaproteobacteria</taxon>
        <taxon>Enterobacterales</taxon>
        <taxon>Enterobacteriaceae</taxon>
        <taxon>Citrobacter</taxon>
    </lineage>
</organism>
<dbReference type="Proteomes" id="UP000245995">
    <property type="component" value="Chromosome CITRO92"/>
</dbReference>
<name>A0AAW9LWN8_CITAM</name>
<sequence>MNALRQHLRAGVTIAISGNTYAGLGLNAGCEVWYSVCGGAVPEMAKQITEATAANAHQRVIAHVQGRWS</sequence>
<dbReference type="EMBL" id="LT556085">
    <property type="protein sequence ID" value="SAZ88176.1"/>
    <property type="molecule type" value="Genomic_DNA"/>
</dbReference>
<dbReference type="AlphaFoldDB" id="A0AAW9LWN8"/>
<evidence type="ECO:0000313" key="2">
    <source>
        <dbReference type="Proteomes" id="UP000245995"/>
    </source>
</evidence>
<protein>
    <submittedName>
        <fullName evidence="1">Uncharacterized protein</fullName>
    </submittedName>
</protein>
<accession>A0AAW9LWN8</accession>
<reference evidence="1 2" key="1">
    <citation type="submission" date="2016-04" db="EMBL/GenBank/DDBJ databases">
        <authorList>
            <person name="Regsiter A."/>
            <person name="William W."/>
        </authorList>
    </citation>
    <scope>NUCLEOTIDE SEQUENCE [LARGE SCALE GENOMIC DNA]</scope>
    <source>
        <strain evidence="1 2">92</strain>
    </source>
</reference>
<gene>
    <name evidence="1" type="ORF">CITRO92_3296</name>
</gene>
<evidence type="ECO:0000313" key="1">
    <source>
        <dbReference type="EMBL" id="SAZ88176.1"/>
    </source>
</evidence>